<keyword evidence="1" id="KW-0805">Transcription regulation</keyword>
<protein>
    <submittedName>
        <fullName evidence="5">LacI family transcriptional regulator</fullName>
    </submittedName>
</protein>
<dbReference type="Proteomes" id="UP000053512">
    <property type="component" value="Unassembled WGS sequence"/>
</dbReference>
<evidence type="ECO:0000259" key="4">
    <source>
        <dbReference type="PROSITE" id="PS50932"/>
    </source>
</evidence>
<dbReference type="PANTHER" id="PTHR30146">
    <property type="entry name" value="LACI-RELATED TRANSCRIPTIONAL REPRESSOR"/>
    <property type="match status" value="1"/>
</dbReference>
<evidence type="ECO:0000256" key="2">
    <source>
        <dbReference type="ARBA" id="ARBA00023125"/>
    </source>
</evidence>
<dbReference type="GO" id="GO:0003700">
    <property type="term" value="F:DNA-binding transcription factor activity"/>
    <property type="evidence" value="ECO:0007669"/>
    <property type="project" value="TreeGrafter"/>
</dbReference>
<dbReference type="PANTHER" id="PTHR30146:SF109">
    <property type="entry name" value="HTH-TYPE TRANSCRIPTIONAL REGULATOR GALS"/>
    <property type="match status" value="1"/>
</dbReference>
<dbReference type="AlphaFoldDB" id="A0A0W8I9L7"/>
<name>A0A0W8I9L7_KOCRO</name>
<dbReference type="STRING" id="136273.GY22_10015"/>
<dbReference type="RefSeq" id="WP_058874316.1">
    <property type="nucleotide sequence ID" value="NZ_LQBK01000022.1"/>
</dbReference>
<dbReference type="SUPFAM" id="SSF53822">
    <property type="entry name" value="Periplasmic binding protein-like I"/>
    <property type="match status" value="1"/>
</dbReference>
<dbReference type="InterPro" id="IPR000843">
    <property type="entry name" value="HTH_LacI"/>
</dbReference>
<comment type="caution">
    <text evidence="5">The sequence shown here is derived from an EMBL/GenBank/DDBJ whole genome shotgun (WGS) entry which is preliminary data.</text>
</comment>
<evidence type="ECO:0000256" key="3">
    <source>
        <dbReference type="ARBA" id="ARBA00023163"/>
    </source>
</evidence>
<dbReference type="InterPro" id="IPR046335">
    <property type="entry name" value="LacI/GalR-like_sensor"/>
</dbReference>
<evidence type="ECO:0000256" key="1">
    <source>
        <dbReference type="ARBA" id="ARBA00023015"/>
    </source>
</evidence>
<dbReference type="EMBL" id="LQBK01000022">
    <property type="protein sequence ID" value="KUG56567.1"/>
    <property type="molecule type" value="Genomic_DNA"/>
</dbReference>
<keyword evidence="3" id="KW-0804">Transcription</keyword>
<reference evidence="6" key="1">
    <citation type="submission" date="2015-12" db="EMBL/GenBank/DDBJ databases">
        <authorList>
            <person name="Nair G.R."/>
            <person name="Kaur G."/>
            <person name="Mayilraj S."/>
        </authorList>
    </citation>
    <scope>NUCLEOTIDE SEQUENCE [LARGE SCALE GENOMIC DNA]</scope>
    <source>
        <strain evidence="6">CD08_4</strain>
    </source>
</reference>
<dbReference type="GO" id="GO:0000976">
    <property type="term" value="F:transcription cis-regulatory region binding"/>
    <property type="evidence" value="ECO:0007669"/>
    <property type="project" value="TreeGrafter"/>
</dbReference>
<dbReference type="SMART" id="SM00354">
    <property type="entry name" value="HTH_LACI"/>
    <property type="match status" value="1"/>
</dbReference>
<dbReference type="InterPro" id="IPR028082">
    <property type="entry name" value="Peripla_BP_I"/>
</dbReference>
<gene>
    <name evidence="5" type="ORF">AVL61_05770</name>
</gene>
<evidence type="ECO:0000313" key="5">
    <source>
        <dbReference type="EMBL" id="KUG56567.1"/>
    </source>
</evidence>
<evidence type="ECO:0000313" key="6">
    <source>
        <dbReference type="Proteomes" id="UP000053512"/>
    </source>
</evidence>
<dbReference type="PROSITE" id="PS50932">
    <property type="entry name" value="HTH_LACI_2"/>
    <property type="match status" value="1"/>
</dbReference>
<dbReference type="CDD" id="cd01392">
    <property type="entry name" value="HTH_LacI"/>
    <property type="match status" value="1"/>
</dbReference>
<dbReference type="SUPFAM" id="SSF47413">
    <property type="entry name" value="lambda repressor-like DNA-binding domains"/>
    <property type="match status" value="1"/>
</dbReference>
<feature type="domain" description="HTH lacI-type" evidence="4">
    <location>
        <begin position="15"/>
        <end position="69"/>
    </location>
</feature>
<dbReference type="CDD" id="cd06267">
    <property type="entry name" value="PBP1_LacI_sugar_binding-like"/>
    <property type="match status" value="1"/>
</dbReference>
<keyword evidence="2" id="KW-0238">DNA-binding</keyword>
<dbReference type="Pfam" id="PF13377">
    <property type="entry name" value="Peripla_BP_3"/>
    <property type="match status" value="1"/>
</dbReference>
<organism evidence="5 6">
    <name type="scientific">Kocuria rosea subsp. polaris</name>
    <dbReference type="NCBI Taxonomy" id="136273"/>
    <lineage>
        <taxon>Bacteria</taxon>
        <taxon>Bacillati</taxon>
        <taxon>Actinomycetota</taxon>
        <taxon>Actinomycetes</taxon>
        <taxon>Micrococcales</taxon>
        <taxon>Micrococcaceae</taxon>
        <taxon>Kocuria</taxon>
    </lineage>
</organism>
<dbReference type="Gene3D" id="1.10.260.40">
    <property type="entry name" value="lambda repressor-like DNA-binding domains"/>
    <property type="match status" value="1"/>
</dbReference>
<dbReference type="Pfam" id="PF00356">
    <property type="entry name" value="LacI"/>
    <property type="match status" value="1"/>
</dbReference>
<dbReference type="InterPro" id="IPR010982">
    <property type="entry name" value="Lambda_DNA-bd_dom_sf"/>
</dbReference>
<proteinExistence type="predicted"/>
<accession>A0A0W8I9L7</accession>
<sequence>MGENAVVNSRPPRPPTIYDVARAAGVSKSLVSLVLRGSPSVSEARRTAVLEAVEQLGYRPSQVAAALAGAATRTIGVVLDDFRNLWFVSLLQGLQDGLAPHGFRIAVSDHTLNAHVETGPLDGFLAMRVDGLVIATEPTPAMRVPEGLPVVVAGSRRGVIPGADVVADDDRLGGRLATEHLLELGHRRLGHLTGDGGAAELRARGFRDALRERGLRAPVVRGAGGTTEEDGYRAALRLLAEAPATTAVFAANDTMAMGALAAARESGLRVPEDLSVIGYDDSPVAATHLLRLTTVDGRNAEVGAAAAERLVQRATTTAAAPVRTALLTPRLVLRSSCAAPRSG</sequence>
<dbReference type="OrthoDB" id="3258243at2"/>
<dbReference type="Gene3D" id="3.40.50.2300">
    <property type="match status" value="2"/>
</dbReference>